<dbReference type="PANTHER" id="PTHR47505">
    <property type="entry name" value="DNA UTILIZATION PROTEIN YHGH"/>
    <property type="match status" value="1"/>
</dbReference>
<dbReference type="InterPro" id="IPR000836">
    <property type="entry name" value="PRTase_dom"/>
</dbReference>
<accession>A0ABT9YFY7</accession>
<dbReference type="EMBL" id="JAUSUA010000002">
    <property type="protein sequence ID" value="MDQ0206770.1"/>
    <property type="molecule type" value="Genomic_DNA"/>
</dbReference>
<evidence type="ECO:0000259" key="2">
    <source>
        <dbReference type="Pfam" id="PF00156"/>
    </source>
</evidence>
<sequence length="148" mass="17126">MYNDFLKEWLAQFKFKGDAVVATYFSAKLYKLYQTHYKGYTVVPIPLSEKGLIEREYNQVELMINTWSNSSIRLGRYDREKQSLKSRNDRIALVEDSPFYVEKIAEKDLLNKVVLIDDIYTTGTTVRQAAKTLKELGVKTVASLTLAR</sequence>
<dbReference type="CDD" id="cd06223">
    <property type="entry name" value="PRTases_typeI"/>
    <property type="match status" value="1"/>
</dbReference>
<organism evidence="3 4">
    <name type="scientific">Alkalicoccobacillus murimartini</name>
    <dbReference type="NCBI Taxonomy" id="171685"/>
    <lineage>
        <taxon>Bacteria</taxon>
        <taxon>Bacillati</taxon>
        <taxon>Bacillota</taxon>
        <taxon>Bacilli</taxon>
        <taxon>Bacillales</taxon>
        <taxon>Bacillaceae</taxon>
        <taxon>Alkalicoccobacillus</taxon>
    </lineage>
</organism>
<protein>
    <submittedName>
        <fullName evidence="3">ComF family protein</fullName>
    </submittedName>
</protein>
<reference evidence="3 4" key="1">
    <citation type="submission" date="2023-07" db="EMBL/GenBank/DDBJ databases">
        <title>Genomic Encyclopedia of Type Strains, Phase IV (KMG-IV): sequencing the most valuable type-strain genomes for metagenomic binning, comparative biology and taxonomic classification.</title>
        <authorList>
            <person name="Goeker M."/>
        </authorList>
    </citation>
    <scope>NUCLEOTIDE SEQUENCE [LARGE SCALE GENOMIC DNA]</scope>
    <source>
        <strain evidence="3 4">DSM 19154</strain>
    </source>
</reference>
<dbReference type="InterPro" id="IPR051910">
    <property type="entry name" value="ComF/GntX_DNA_util-trans"/>
</dbReference>
<feature type="domain" description="Phosphoribosyltransferase" evidence="2">
    <location>
        <begin position="111"/>
        <end position="147"/>
    </location>
</feature>
<dbReference type="Gene3D" id="3.40.50.2020">
    <property type="match status" value="1"/>
</dbReference>
<dbReference type="SUPFAM" id="SSF53271">
    <property type="entry name" value="PRTase-like"/>
    <property type="match status" value="1"/>
</dbReference>
<evidence type="ECO:0000256" key="1">
    <source>
        <dbReference type="ARBA" id="ARBA00008007"/>
    </source>
</evidence>
<comment type="similarity">
    <text evidence="1">Belongs to the ComF/GntX family.</text>
</comment>
<evidence type="ECO:0000313" key="4">
    <source>
        <dbReference type="Proteomes" id="UP001225034"/>
    </source>
</evidence>
<dbReference type="InterPro" id="IPR029057">
    <property type="entry name" value="PRTase-like"/>
</dbReference>
<name>A0ABT9YFY7_9BACI</name>
<gene>
    <name evidence="3" type="ORF">J2S05_001569</name>
</gene>
<proteinExistence type="inferred from homology"/>
<evidence type="ECO:0000313" key="3">
    <source>
        <dbReference type="EMBL" id="MDQ0206770.1"/>
    </source>
</evidence>
<dbReference type="Pfam" id="PF00156">
    <property type="entry name" value="Pribosyltran"/>
    <property type="match status" value="1"/>
</dbReference>
<comment type="caution">
    <text evidence="3">The sequence shown here is derived from an EMBL/GenBank/DDBJ whole genome shotgun (WGS) entry which is preliminary data.</text>
</comment>
<keyword evidence="4" id="KW-1185">Reference proteome</keyword>
<dbReference type="Proteomes" id="UP001225034">
    <property type="component" value="Unassembled WGS sequence"/>
</dbReference>
<dbReference type="PANTHER" id="PTHR47505:SF1">
    <property type="entry name" value="DNA UTILIZATION PROTEIN YHGH"/>
    <property type="match status" value="1"/>
</dbReference>